<keyword evidence="2" id="KW-1133">Transmembrane helix</keyword>
<evidence type="ECO:0000256" key="2">
    <source>
        <dbReference type="SAM" id="Phobius"/>
    </source>
</evidence>
<dbReference type="EMBL" id="JBEPMM010000014">
    <property type="protein sequence ID" value="MET3694324.1"/>
    <property type="molecule type" value="Genomic_DNA"/>
</dbReference>
<evidence type="ECO:0000313" key="3">
    <source>
        <dbReference type="EMBL" id="MET3694324.1"/>
    </source>
</evidence>
<accession>A0ABV2L8Z7</accession>
<dbReference type="Proteomes" id="UP001549145">
    <property type="component" value="Unassembled WGS sequence"/>
</dbReference>
<comment type="caution">
    <text evidence="3">The sequence shown here is derived from an EMBL/GenBank/DDBJ whole genome shotgun (WGS) entry which is preliminary data.</text>
</comment>
<sequence>MPRTLPARRIPRHHLSVRRPTRGRRVPGPPTPVRLSDLILGLLGVTLLGGLALMAAATLIGRALTLDGALVP</sequence>
<dbReference type="RefSeq" id="WP_238282417.1">
    <property type="nucleotide sequence ID" value="NZ_BPQL01000171.1"/>
</dbReference>
<feature type="transmembrane region" description="Helical" evidence="2">
    <location>
        <begin position="38"/>
        <end position="60"/>
    </location>
</feature>
<evidence type="ECO:0000313" key="4">
    <source>
        <dbReference type="Proteomes" id="UP001549145"/>
    </source>
</evidence>
<organism evidence="3 4">
    <name type="scientific">Methylobacterium goesingense</name>
    <dbReference type="NCBI Taxonomy" id="243690"/>
    <lineage>
        <taxon>Bacteria</taxon>
        <taxon>Pseudomonadati</taxon>
        <taxon>Pseudomonadota</taxon>
        <taxon>Alphaproteobacteria</taxon>
        <taxon>Hyphomicrobiales</taxon>
        <taxon>Methylobacteriaceae</taxon>
        <taxon>Methylobacterium</taxon>
    </lineage>
</organism>
<proteinExistence type="predicted"/>
<name>A0ABV2L8Z7_9HYPH</name>
<reference evidence="3 4" key="1">
    <citation type="submission" date="2024-06" db="EMBL/GenBank/DDBJ databases">
        <title>Genomic Encyclopedia of Type Strains, Phase IV (KMG-IV): sequencing the most valuable type-strain genomes for metagenomic binning, comparative biology and taxonomic classification.</title>
        <authorList>
            <person name="Goeker M."/>
        </authorList>
    </citation>
    <scope>NUCLEOTIDE SEQUENCE [LARGE SCALE GENOMIC DNA]</scope>
    <source>
        <strain evidence="3 4">DSM 21331</strain>
    </source>
</reference>
<feature type="region of interest" description="Disordered" evidence="1">
    <location>
        <begin position="1"/>
        <end position="30"/>
    </location>
</feature>
<protein>
    <submittedName>
        <fullName evidence="3">Uncharacterized protein</fullName>
    </submittedName>
</protein>
<keyword evidence="2" id="KW-0472">Membrane</keyword>
<evidence type="ECO:0000256" key="1">
    <source>
        <dbReference type="SAM" id="MobiDB-lite"/>
    </source>
</evidence>
<feature type="compositionally biased region" description="Basic residues" evidence="1">
    <location>
        <begin position="9"/>
        <end position="25"/>
    </location>
</feature>
<keyword evidence="4" id="KW-1185">Reference proteome</keyword>
<gene>
    <name evidence="3" type="ORF">ABID43_003886</name>
</gene>
<keyword evidence="2" id="KW-0812">Transmembrane</keyword>